<dbReference type="SMART" id="SM00829">
    <property type="entry name" value="PKS_ER"/>
    <property type="match status" value="1"/>
</dbReference>
<dbReference type="InterPro" id="IPR013154">
    <property type="entry name" value="ADH-like_N"/>
</dbReference>
<dbReference type="Pfam" id="PF00107">
    <property type="entry name" value="ADH_zinc_N"/>
    <property type="match status" value="1"/>
</dbReference>
<dbReference type="InterPro" id="IPR051603">
    <property type="entry name" value="Zinc-ADH_QOR/CCCR"/>
</dbReference>
<dbReference type="AlphaFoldDB" id="A0A839IQF2"/>
<dbReference type="Pfam" id="PF08240">
    <property type="entry name" value="ADH_N"/>
    <property type="match status" value="1"/>
</dbReference>
<comment type="caution">
    <text evidence="3">The sequence shown here is derived from an EMBL/GenBank/DDBJ whole genome shotgun (WGS) entry which is preliminary data.</text>
</comment>
<dbReference type="SUPFAM" id="SSF50129">
    <property type="entry name" value="GroES-like"/>
    <property type="match status" value="1"/>
</dbReference>
<dbReference type="InterPro" id="IPR011032">
    <property type="entry name" value="GroES-like_sf"/>
</dbReference>
<organism evidence="3 4">
    <name type="scientific">Oceanospirillum sediminis</name>
    <dbReference type="NCBI Taxonomy" id="2760088"/>
    <lineage>
        <taxon>Bacteria</taxon>
        <taxon>Pseudomonadati</taxon>
        <taxon>Pseudomonadota</taxon>
        <taxon>Gammaproteobacteria</taxon>
        <taxon>Oceanospirillales</taxon>
        <taxon>Oceanospirillaceae</taxon>
        <taxon>Oceanospirillum</taxon>
    </lineage>
</organism>
<keyword evidence="1" id="KW-0521">NADP</keyword>
<dbReference type="RefSeq" id="WP_182808688.1">
    <property type="nucleotide sequence ID" value="NZ_JACJFM010000010.1"/>
</dbReference>
<evidence type="ECO:0000256" key="1">
    <source>
        <dbReference type="ARBA" id="ARBA00022857"/>
    </source>
</evidence>
<dbReference type="Proteomes" id="UP000565262">
    <property type="component" value="Unassembled WGS sequence"/>
</dbReference>
<feature type="domain" description="Enoyl reductase (ER)" evidence="2">
    <location>
        <begin position="10"/>
        <end position="326"/>
    </location>
</feature>
<gene>
    <name evidence="3" type="ORF">H4O21_09805</name>
</gene>
<dbReference type="SUPFAM" id="SSF51735">
    <property type="entry name" value="NAD(P)-binding Rossmann-fold domains"/>
    <property type="match status" value="1"/>
</dbReference>
<dbReference type="PANTHER" id="PTHR44154:SF1">
    <property type="entry name" value="QUINONE OXIDOREDUCTASE"/>
    <property type="match status" value="1"/>
</dbReference>
<proteinExistence type="predicted"/>
<dbReference type="CDD" id="cd08272">
    <property type="entry name" value="MDR6"/>
    <property type="match status" value="1"/>
</dbReference>
<dbReference type="Gene3D" id="3.40.50.720">
    <property type="entry name" value="NAD(P)-binding Rossmann-like Domain"/>
    <property type="match status" value="1"/>
</dbReference>
<reference evidence="3 4" key="1">
    <citation type="submission" date="2020-08" db="EMBL/GenBank/DDBJ databases">
        <title>Oceanospirillum sp. nov. isolated from marine sediment.</title>
        <authorList>
            <person name="Ji X."/>
        </authorList>
    </citation>
    <scope>NUCLEOTIDE SEQUENCE [LARGE SCALE GENOMIC DNA]</scope>
    <source>
        <strain evidence="3 4">D5</strain>
    </source>
</reference>
<keyword evidence="4" id="KW-1185">Reference proteome</keyword>
<dbReference type="EMBL" id="JACJFM010000010">
    <property type="protein sequence ID" value="MBB1486904.1"/>
    <property type="molecule type" value="Genomic_DNA"/>
</dbReference>
<dbReference type="PANTHER" id="PTHR44154">
    <property type="entry name" value="QUINONE OXIDOREDUCTASE"/>
    <property type="match status" value="1"/>
</dbReference>
<name>A0A839IQF2_9GAMM</name>
<dbReference type="InterPro" id="IPR013149">
    <property type="entry name" value="ADH-like_C"/>
</dbReference>
<dbReference type="GO" id="GO:0016491">
    <property type="term" value="F:oxidoreductase activity"/>
    <property type="evidence" value="ECO:0007669"/>
    <property type="project" value="InterPro"/>
</dbReference>
<protein>
    <submittedName>
        <fullName evidence="3">Zinc-dependent alcohol dehydrogenase family protein</fullName>
    </submittedName>
</protein>
<dbReference type="InterPro" id="IPR020843">
    <property type="entry name" value="ER"/>
</dbReference>
<accession>A0A839IQF2</accession>
<sequence length="329" mass="35348">MKAMVIRQYGGPDQFEQTELSEPELQSGHVIIKVAASSVNPLDTKIRAGLVQANPAFPAILHGDVSGIVTAVAEDVSTLQPGDEVFGFAGGLKNYQGALAEYMLADARLLIKKPESLAFAEAAALPVVFITAWKALIERAQIQPRDKVLIHAGTGGVGHIAIQIAKWAGAKVYTTVSSEEKARIATRLGADETINYQQESVEEYVQRCTGGQGFDMVFDTVGTDNMDKSFQAARVSGTVATIAARSTHDLSPLHGKNLTLHVVFIATPLLYGQDFDNHRDALEAMFSLTGDGYVHPLLDEEVYTFTEVGKAHQKVESGQALGKVVLLQG</sequence>
<dbReference type="Gene3D" id="3.90.180.10">
    <property type="entry name" value="Medium-chain alcohol dehydrogenases, catalytic domain"/>
    <property type="match status" value="1"/>
</dbReference>
<dbReference type="InterPro" id="IPR036291">
    <property type="entry name" value="NAD(P)-bd_dom_sf"/>
</dbReference>
<evidence type="ECO:0000259" key="2">
    <source>
        <dbReference type="SMART" id="SM00829"/>
    </source>
</evidence>
<evidence type="ECO:0000313" key="4">
    <source>
        <dbReference type="Proteomes" id="UP000565262"/>
    </source>
</evidence>
<evidence type="ECO:0000313" key="3">
    <source>
        <dbReference type="EMBL" id="MBB1486904.1"/>
    </source>
</evidence>